<evidence type="ECO:0000256" key="2">
    <source>
        <dbReference type="ARBA" id="ARBA00005466"/>
    </source>
</evidence>
<dbReference type="Proteomes" id="UP000316806">
    <property type="component" value="Chromosome"/>
</dbReference>
<dbReference type="InterPro" id="IPR016166">
    <property type="entry name" value="FAD-bd_PCMH"/>
</dbReference>
<keyword evidence="3" id="KW-0285">Flavoprotein</keyword>
<comment type="cofactor">
    <cofactor evidence="1">
        <name>FAD</name>
        <dbReference type="ChEBI" id="CHEBI:57692"/>
    </cofactor>
</comment>
<dbReference type="InterPro" id="IPR016169">
    <property type="entry name" value="FAD-bd_PCMH_sub2"/>
</dbReference>
<accession>A0A516RK45</accession>
<protein>
    <submittedName>
        <fullName evidence="7">FAD-binding oxidoreductase</fullName>
    </submittedName>
</protein>
<dbReference type="PROSITE" id="PS51318">
    <property type="entry name" value="TAT"/>
    <property type="match status" value="1"/>
</dbReference>
<sequence>MPTRRALLGAGAGIAVASSSTLLVGSPLAQARPRPRRGRGINWGQLCAALQGDLVLPGDSRYDRARQLASAQFDHLRPQAVAYCENATDVAACIRFAQDNDIHTAIRSGGHSFTGWSTTQGLVINLTRLNAVRTSGSTVHVGPATQMIDVVTQLATHGLAVPGGFCPTVCPGGFVTGGGHGWQHRKYGPASDRLVGAQVVLADGRVVTASAKQNPDLLWALRGGGGGNFGVITDFELAPTQVPVATTFTLTWPWDKAQDMLVGYQQWAQGAAPELAPDAVLLLPDARPGTVPTAMVTGAYLGTAAPLGPILDQLVSLVGSAPASRVSEELPYDKAMMQRFGCATLTPTQCHTSGTAPGASLPRTAYTKNRGRMFARPLPAAGLNNLLAAYEADRRGGQTRVISLMALGGNANNTASGATAYVHRDAQFTSVCGIDLTTPQPTAAEEKAAQDWVDGCFAAIDPHSNGRAYVNYPDPKLPDFAQAYYGTNLPRLTQVKRRYDPHGFFRFPHAITP</sequence>
<name>A0A516RK45_STRST</name>
<evidence type="ECO:0000313" key="8">
    <source>
        <dbReference type="Proteomes" id="UP000316806"/>
    </source>
</evidence>
<comment type="similarity">
    <text evidence="2">Belongs to the oxygen-dependent FAD-linked oxidoreductase family.</text>
</comment>
<evidence type="ECO:0000256" key="4">
    <source>
        <dbReference type="ARBA" id="ARBA00022827"/>
    </source>
</evidence>
<evidence type="ECO:0000313" key="7">
    <source>
        <dbReference type="EMBL" id="QDQ16019.1"/>
    </source>
</evidence>
<keyword evidence="5" id="KW-0560">Oxidoreductase</keyword>
<dbReference type="PROSITE" id="PS51387">
    <property type="entry name" value="FAD_PCMH"/>
    <property type="match status" value="1"/>
</dbReference>
<dbReference type="InterPro" id="IPR036318">
    <property type="entry name" value="FAD-bd_PCMH-like_sf"/>
</dbReference>
<feature type="domain" description="FAD-binding PCMH-type" evidence="6">
    <location>
        <begin position="73"/>
        <end position="242"/>
    </location>
</feature>
<dbReference type="InterPro" id="IPR012951">
    <property type="entry name" value="BBE"/>
</dbReference>
<dbReference type="AlphaFoldDB" id="A0A516RK45"/>
<dbReference type="Gene3D" id="3.30.43.10">
    <property type="entry name" value="Uridine Diphospho-n-acetylenolpyruvylglucosamine Reductase, domain 2"/>
    <property type="match status" value="1"/>
</dbReference>
<dbReference type="InterPro" id="IPR016167">
    <property type="entry name" value="FAD-bd_PCMH_sub1"/>
</dbReference>
<dbReference type="InterPro" id="IPR006311">
    <property type="entry name" value="TAT_signal"/>
</dbReference>
<dbReference type="PANTHER" id="PTHR42973:SF39">
    <property type="entry name" value="FAD-BINDING PCMH-TYPE DOMAIN-CONTAINING PROTEIN"/>
    <property type="match status" value="1"/>
</dbReference>
<dbReference type="PANTHER" id="PTHR42973">
    <property type="entry name" value="BINDING OXIDOREDUCTASE, PUTATIVE (AFU_ORTHOLOGUE AFUA_1G17690)-RELATED"/>
    <property type="match status" value="1"/>
</dbReference>
<dbReference type="Gene3D" id="3.40.462.20">
    <property type="match status" value="1"/>
</dbReference>
<dbReference type="InterPro" id="IPR050416">
    <property type="entry name" value="FAD-linked_Oxidoreductase"/>
</dbReference>
<dbReference type="Pfam" id="PF08031">
    <property type="entry name" value="BBE"/>
    <property type="match status" value="1"/>
</dbReference>
<evidence type="ECO:0000256" key="3">
    <source>
        <dbReference type="ARBA" id="ARBA00022630"/>
    </source>
</evidence>
<reference evidence="7 8" key="1">
    <citation type="journal article" date="2019" name="J. Ind. Microbiol. Biotechnol.">
        <title>The complete genomic sequence of Streptomyces spectabilis NRRL-2792 and identification of secondary metabolite biosynthetic gene clusters.</title>
        <authorList>
            <person name="Sinha A."/>
            <person name="Phillips-Salemka S."/>
            <person name="Niraula T.A."/>
            <person name="Short K.A."/>
            <person name="Niraula N.P."/>
        </authorList>
    </citation>
    <scope>NUCLEOTIDE SEQUENCE [LARGE SCALE GENOMIC DNA]</scope>
    <source>
        <strain evidence="7 8">NRRL 2792</strain>
    </source>
</reference>
<gene>
    <name evidence="7" type="ORF">FH965_40310</name>
</gene>
<proteinExistence type="inferred from homology"/>
<dbReference type="Pfam" id="PF01565">
    <property type="entry name" value="FAD_binding_4"/>
    <property type="match status" value="1"/>
</dbReference>
<dbReference type="InterPro" id="IPR006094">
    <property type="entry name" value="Oxid_FAD_bind_N"/>
</dbReference>
<dbReference type="EMBL" id="CP040916">
    <property type="protein sequence ID" value="QDQ16019.1"/>
    <property type="molecule type" value="Genomic_DNA"/>
</dbReference>
<dbReference type="GO" id="GO:0016491">
    <property type="term" value="F:oxidoreductase activity"/>
    <property type="evidence" value="ECO:0007669"/>
    <property type="project" value="UniProtKB-KW"/>
</dbReference>
<dbReference type="GO" id="GO:0071949">
    <property type="term" value="F:FAD binding"/>
    <property type="evidence" value="ECO:0007669"/>
    <property type="project" value="InterPro"/>
</dbReference>
<keyword evidence="4" id="KW-0274">FAD</keyword>
<evidence type="ECO:0000256" key="1">
    <source>
        <dbReference type="ARBA" id="ARBA00001974"/>
    </source>
</evidence>
<dbReference type="SUPFAM" id="SSF56176">
    <property type="entry name" value="FAD-binding/transporter-associated domain-like"/>
    <property type="match status" value="1"/>
</dbReference>
<dbReference type="Gene3D" id="3.30.465.10">
    <property type="match status" value="1"/>
</dbReference>
<evidence type="ECO:0000259" key="6">
    <source>
        <dbReference type="PROSITE" id="PS51387"/>
    </source>
</evidence>
<dbReference type="RefSeq" id="WP_144323219.1">
    <property type="nucleotide sequence ID" value="NZ_CP040916.1"/>
</dbReference>
<organism evidence="7 8">
    <name type="scientific">Streptomyces spectabilis</name>
    <dbReference type="NCBI Taxonomy" id="68270"/>
    <lineage>
        <taxon>Bacteria</taxon>
        <taxon>Bacillati</taxon>
        <taxon>Actinomycetota</taxon>
        <taxon>Actinomycetes</taxon>
        <taxon>Kitasatosporales</taxon>
        <taxon>Streptomycetaceae</taxon>
        <taxon>Streptomyces</taxon>
    </lineage>
</organism>
<evidence type="ECO:0000256" key="5">
    <source>
        <dbReference type="ARBA" id="ARBA00023002"/>
    </source>
</evidence>